<proteinExistence type="predicted"/>
<dbReference type="PATRIC" id="fig|298794.3.peg.5216"/>
<accession>A0A0J6S1V4</accession>
<dbReference type="AlphaFoldDB" id="A0A0J6S1V4"/>
<organism evidence="1 2">
    <name type="scientific">Methylobacterium variabile</name>
    <dbReference type="NCBI Taxonomy" id="298794"/>
    <lineage>
        <taxon>Bacteria</taxon>
        <taxon>Pseudomonadati</taxon>
        <taxon>Pseudomonadota</taxon>
        <taxon>Alphaproteobacteria</taxon>
        <taxon>Hyphomicrobiales</taxon>
        <taxon>Methylobacteriaceae</taxon>
        <taxon>Methylobacterium</taxon>
    </lineage>
</organism>
<dbReference type="Proteomes" id="UP000035955">
    <property type="component" value="Unassembled WGS sequence"/>
</dbReference>
<dbReference type="EMBL" id="LABY01000355">
    <property type="protein sequence ID" value="KMO27629.1"/>
    <property type="molecule type" value="Genomic_DNA"/>
</dbReference>
<reference evidence="1 2" key="1">
    <citation type="submission" date="2015-03" db="EMBL/GenBank/DDBJ databases">
        <title>Genome sequencing of Methylobacterium variabile DSM 16961.</title>
        <authorList>
            <person name="Chaudhry V."/>
            <person name="Patil P.B."/>
        </authorList>
    </citation>
    <scope>NUCLEOTIDE SEQUENCE [LARGE SCALE GENOMIC DNA]</scope>
    <source>
        <strain evidence="1 2">DSM 16961</strain>
    </source>
</reference>
<feature type="non-terminal residue" evidence="1">
    <location>
        <position position="1"/>
    </location>
</feature>
<evidence type="ECO:0000313" key="1">
    <source>
        <dbReference type="EMBL" id="KMO27629.1"/>
    </source>
</evidence>
<evidence type="ECO:0000313" key="2">
    <source>
        <dbReference type="Proteomes" id="UP000035955"/>
    </source>
</evidence>
<sequence>AYCECVLLFEAGRTPPSCEQRAALRGTLVAAGEALGAELRALADWLGLADVDGMAPLHGPPRG</sequence>
<keyword evidence="2" id="KW-1185">Reference proteome</keyword>
<gene>
    <name evidence="1" type="ORF">VQ02_32945</name>
</gene>
<dbReference type="RefSeq" id="WP_048448480.1">
    <property type="nucleotide sequence ID" value="NZ_LABY01000355.1"/>
</dbReference>
<name>A0A0J6S1V4_9HYPH</name>
<comment type="caution">
    <text evidence="1">The sequence shown here is derived from an EMBL/GenBank/DDBJ whole genome shotgun (WGS) entry which is preliminary data.</text>
</comment>
<evidence type="ECO:0008006" key="3">
    <source>
        <dbReference type="Google" id="ProtNLM"/>
    </source>
</evidence>
<protein>
    <recommendedName>
        <fullName evidence="3">MerR family transcriptional regulator</fullName>
    </recommendedName>
</protein>